<evidence type="ECO:0000256" key="4">
    <source>
        <dbReference type="SAM" id="MobiDB-lite"/>
    </source>
</evidence>
<evidence type="ECO:0000259" key="5">
    <source>
        <dbReference type="Pfam" id="PF06958"/>
    </source>
</evidence>
<feature type="domain" description="Pyosin/cloacin translocation" evidence="5">
    <location>
        <begin position="608"/>
        <end position="739"/>
    </location>
</feature>
<dbReference type="EMBL" id="JAKRRY010000009">
    <property type="protein sequence ID" value="MCW8346083.1"/>
    <property type="molecule type" value="Genomic_DNA"/>
</dbReference>
<dbReference type="InterPro" id="IPR036302">
    <property type="entry name" value="Pyosin/cloacin_T_dom_sf"/>
</dbReference>
<dbReference type="CDD" id="cd20709">
    <property type="entry name" value="MIX_V"/>
    <property type="match status" value="1"/>
</dbReference>
<reference evidence="6" key="1">
    <citation type="submission" date="2022-02" db="EMBL/GenBank/DDBJ databases">
        <title>Vibrio sp. nov, a new bacterium isolated from seawater.</title>
        <authorList>
            <person name="Yuan Y."/>
        </authorList>
    </citation>
    <scope>NUCLEOTIDE SEQUENCE</scope>
    <source>
        <strain evidence="6">ZSDZ65</strain>
    </source>
</reference>
<keyword evidence="2" id="KW-0044">Antibiotic</keyword>
<evidence type="ECO:0000313" key="7">
    <source>
        <dbReference type="Proteomes" id="UP001155587"/>
    </source>
</evidence>
<dbReference type="Pfam" id="PF14414">
    <property type="entry name" value="WHH"/>
    <property type="match status" value="1"/>
</dbReference>
<evidence type="ECO:0000313" key="6">
    <source>
        <dbReference type="EMBL" id="MCW8346083.1"/>
    </source>
</evidence>
<comment type="caution">
    <text evidence="6">The sequence shown here is derived from an EMBL/GenBank/DDBJ whole genome shotgun (WGS) entry which is preliminary data.</text>
</comment>
<proteinExistence type="predicted"/>
<accession>A0A9X3CMG5</accession>
<dbReference type="InterPro" id="IPR032869">
    <property type="entry name" value="WHH_dom_containing"/>
</dbReference>
<dbReference type="Pfam" id="PF06958">
    <property type="entry name" value="Pyocin_S"/>
    <property type="match status" value="1"/>
</dbReference>
<organism evidence="6 7">
    <name type="scientific">Vibrio qingdaonensis</name>
    <dbReference type="NCBI Taxonomy" id="2829491"/>
    <lineage>
        <taxon>Bacteria</taxon>
        <taxon>Pseudomonadati</taxon>
        <taxon>Pseudomonadota</taxon>
        <taxon>Gammaproteobacteria</taxon>
        <taxon>Vibrionales</taxon>
        <taxon>Vibrionaceae</taxon>
        <taxon>Vibrio</taxon>
    </lineage>
</organism>
<dbReference type="Proteomes" id="UP001155587">
    <property type="component" value="Unassembled WGS sequence"/>
</dbReference>
<dbReference type="GO" id="GO:0031640">
    <property type="term" value="P:killing of cells of another organism"/>
    <property type="evidence" value="ECO:0007669"/>
    <property type="project" value="UniProtKB-KW"/>
</dbReference>
<keyword evidence="7" id="KW-1185">Reference proteome</keyword>
<dbReference type="SUPFAM" id="SSF69369">
    <property type="entry name" value="Cloacin translocation domain"/>
    <property type="match status" value="1"/>
</dbReference>
<dbReference type="InterPro" id="IPR016128">
    <property type="entry name" value="Pyosin/cloacin_T_dom"/>
</dbReference>
<dbReference type="RefSeq" id="WP_265674481.1">
    <property type="nucleotide sequence ID" value="NZ_JAKRRY010000009.1"/>
</dbReference>
<feature type="region of interest" description="Disordered" evidence="4">
    <location>
        <begin position="100"/>
        <end position="138"/>
    </location>
</feature>
<dbReference type="AlphaFoldDB" id="A0A9X3CMG5"/>
<evidence type="ECO:0000256" key="1">
    <source>
        <dbReference type="ARBA" id="ARBA00022529"/>
    </source>
</evidence>
<gene>
    <name evidence="6" type="ORF">MD535_08695</name>
</gene>
<evidence type="ECO:0000256" key="2">
    <source>
        <dbReference type="ARBA" id="ARBA00023022"/>
    </source>
</evidence>
<name>A0A9X3CMG5_9VIBR</name>
<keyword evidence="3" id="KW-0078">Bacteriocin</keyword>
<protein>
    <submittedName>
        <fullName evidence="6">S-type pyocin domain-containing protein</fullName>
    </submittedName>
</protein>
<sequence length="853" mass="95719">MGYKTVELIHLMTHEFLQVEGDFESLSERELKDVIPSGMGYRQFIEQLKQGHLLLLNDSPRAPLLMKDNNALSSATWGLNTHVSNNIEPAAQKALLVRTQMSGGTSSGTQSKSLHPPLPMPTYIPERPRPDDSDEPPTLKYEYNIDIACSHDAFHRNVGCSFALAKTKKEAMLGRWNESKIEEGTRYTLLTAFDEPKKLVGQVASISMGISPNQPVKMRTIGSSVALEGFIPVTPAVQLGERLGYPTEGFYYHIHDGKLIQEYRILGDKKWSFYATRSMHHRLDSERGYNIDQTAILVFWKLKGKVVENQHLIYLDRQITRGELDSLNDEWLDEHGVSLDIPELLTATKKAIQTRNDFMATKEETQPLPHHIVQTDPETGQRETWMSIAQKYALTPKTLLTLNPQYDADPMSLAVGHSLNVTQNAEGPKAKPSFFASPPAKPEKVNQPSNTYYEFSESYLADTHVKAINHEHLIEKDIPIVNLKEVTPSKVFAKSCQLPQGCIDAGVIEEPIQNFGPWSFFFGQAQAHPLVIPAIQATQAQIAMGATAFMAGQPKTSASDSTATELEKLAGTLKDKLVESYRWKVDGISALFAMQQSLLGDGTQYSDKELRQLSTVQSRLRVHITEPNEGEYYPNVKAYHVDDTRIPVKYVAQDDNNQLSVQLENEGPIIYWTPADSGDPNWQSTPSQDDGFELEDIRVTPIHSDETTVTVTPMPEEKDWRDAILVFPESSGITPLYIVYSENAYSSGFKTFLSPDSYPGVSRARHFQEANENLLKMIESDQGFASQMESLNIKLERTATGLAPRRPPKGWTWHHEREKGSMVLVPREQHTIGSDEWGVLHPENKGGYSIWGK</sequence>
<feature type="compositionally biased region" description="Low complexity" evidence="4">
    <location>
        <begin position="100"/>
        <end position="113"/>
    </location>
</feature>
<dbReference type="GO" id="GO:0042742">
    <property type="term" value="P:defense response to bacterium"/>
    <property type="evidence" value="ECO:0007669"/>
    <property type="project" value="UniProtKB-KW"/>
</dbReference>
<evidence type="ECO:0000256" key="3">
    <source>
        <dbReference type="ARBA" id="ARBA00023048"/>
    </source>
</evidence>
<keyword evidence="1" id="KW-0929">Antimicrobial</keyword>